<sequence length="167" mass="19289">MSELLDADAEFAALYGTYSRNIYYLCLSYCNDSDIAKDLLQETFIRVWKNKDRFRGDAQIGTWIYRIAVNTCLGYIRQDKKNASVSLSDLRIDHAEEHNTDEHAIQVLYKAIQQLDEADRLIISMVLQELPYSQIAEAVGIKEGNLRVKIHRIKQQLATIYTAIENR</sequence>
<comment type="similarity">
    <text evidence="1">Belongs to the sigma-70 factor family. ECF subfamily.</text>
</comment>
<evidence type="ECO:0000313" key="7">
    <source>
        <dbReference type="EMBL" id="MFD1002037.1"/>
    </source>
</evidence>
<evidence type="ECO:0000256" key="3">
    <source>
        <dbReference type="ARBA" id="ARBA00023082"/>
    </source>
</evidence>
<evidence type="ECO:0000256" key="4">
    <source>
        <dbReference type="ARBA" id="ARBA00023163"/>
    </source>
</evidence>
<proteinExistence type="inferred from homology"/>
<organism evidence="7 8">
    <name type="scientific">Ohtaekwangia kribbensis</name>
    <dbReference type="NCBI Taxonomy" id="688913"/>
    <lineage>
        <taxon>Bacteria</taxon>
        <taxon>Pseudomonadati</taxon>
        <taxon>Bacteroidota</taxon>
        <taxon>Cytophagia</taxon>
        <taxon>Cytophagales</taxon>
        <taxon>Fulvivirgaceae</taxon>
        <taxon>Ohtaekwangia</taxon>
    </lineage>
</organism>
<keyword evidence="8" id="KW-1185">Reference proteome</keyword>
<evidence type="ECO:0000313" key="8">
    <source>
        <dbReference type="Proteomes" id="UP001597112"/>
    </source>
</evidence>
<evidence type="ECO:0000259" key="6">
    <source>
        <dbReference type="Pfam" id="PF08281"/>
    </source>
</evidence>
<dbReference type="Gene3D" id="1.10.10.10">
    <property type="entry name" value="Winged helix-like DNA-binding domain superfamily/Winged helix DNA-binding domain"/>
    <property type="match status" value="1"/>
</dbReference>
<keyword evidence="4" id="KW-0804">Transcription</keyword>
<accession>A0ABW3K804</accession>
<dbReference type="InterPro" id="IPR007627">
    <property type="entry name" value="RNA_pol_sigma70_r2"/>
</dbReference>
<evidence type="ECO:0000259" key="5">
    <source>
        <dbReference type="Pfam" id="PF04542"/>
    </source>
</evidence>
<feature type="domain" description="RNA polymerase sigma-70 region 2" evidence="5">
    <location>
        <begin position="14"/>
        <end position="80"/>
    </location>
</feature>
<dbReference type="RefSeq" id="WP_377582758.1">
    <property type="nucleotide sequence ID" value="NZ_JBHTKA010000008.1"/>
</dbReference>
<keyword evidence="2" id="KW-0805">Transcription regulation</keyword>
<keyword evidence="3" id="KW-0731">Sigma factor</keyword>
<dbReference type="InterPro" id="IPR014284">
    <property type="entry name" value="RNA_pol_sigma-70_dom"/>
</dbReference>
<dbReference type="Proteomes" id="UP001597112">
    <property type="component" value="Unassembled WGS sequence"/>
</dbReference>
<name>A0ABW3K804_9BACT</name>
<reference evidence="8" key="1">
    <citation type="journal article" date="2019" name="Int. J. Syst. Evol. Microbiol.">
        <title>The Global Catalogue of Microorganisms (GCM) 10K type strain sequencing project: providing services to taxonomists for standard genome sequencing and annotation.</title>
        <authorList>
            <consortium name="The Broad Institute Genomics Platform"/>
            <consortium name="The Broad Institute Genome Sequencing Center for Infectious Disease"/>
            <person name="Wu L."/>
            <person name="Ma J."/>
        </authorList>
    </citation>
    <scope>NUCLEOTIDE SEQUENCE [LARGE SCALE GENOMIC DNA]</scope>
    <source>
        <strain evidence="8">CCUG 58938</strain>
    </source>
</reference>
<dbReference type="InterPro" id="IPR013249">
    <property type="entry name" value="RNA_pol_sigma70_r4_t2"/>
</dbReference>
<protein>
    <submittedName>
        <fullName evidence="7">RNA polymerase sigma factor</fullName>
    </submittedName>
</protein>
<comment type="caution">
    <text evidence="7">The sequence shown here is derived from an EMBL/GenBank/DDBJ whole genome shotgun (WGS) entry which is preliminary data.</text>
</comment>
<evidence type="ECO:0000256" key="2">
    <source>
        <dbReference type="ARBA" id="ARBA00023015"/>
    </source>
</evidence>
<dbReference type="InterPro" id="IPR013324">
    <property type="entry name" value="RNA_pol_sigma_r3/r4-like"/>
</dbReference>
<dbReference type="Gene3D" id="1.10.1740.10">
    <property type="match status" value="1"/>
</dbReference>
<dbReference type="NCBIfam" id="TIGR02937">
    <property type="entry name" value="sigma70-ECF"/>
    <property type="match status" value="1"/>
</dbReference>
<dbReference type="EMBL" id="JBHTKA010000008">
    <property type="protein sequence ID" value="MFD1002037.1"/>
    <property type="molecule type" value="Genomic_DNA"/>
</dbReference>
<gene>
    <name evidence="7" type="ORF">ACFQ21_22115</name>
</gene>
<dbReference type="Pfam" id="PF08281">
    <property type="entry name" value="Sigma70_r4_2"/>
    <property type="match status" value="1"/>
</dbReference>
<dbReference type="Pfam" id="PF04542">
    <property type="entry name" value="Sigma70_r2"/>
    <property type="match status" value="1"/>
</dbReference>
<dbReference type="PANTHER" id="PTHR43133">
    <property type="entry name" value="RNA POLYMERASE ECF-TYPE SIGMA FACTO"/>
    <property type="match status" value="1"/>
</dbReference>
<dbReference type="InterPro" id="IPR036388">
    <property type="entry name" value="WH-like_DNA-bd_sf"/>
</dbReference>
<dbReference type="SUPFAM" id="SSF88659">
    <property type="entry name" value="Sigma3 and sigma4 domains of RNA polymerase sigma factors"/>
    <property type="match status" value="1"/>
</dbReference>
<feature type="domain" description="RNA polymerase sigma factor 70 region 4 type 2" evidence="6">
    <location>
        <begin position="106"/>
        <end position="157"/>
    </location>
</feature>
<dbReference type="SUPFAM" id="SSF88946">
    <property type="entry name" value="Sigma2 domain of RNA polymerase sigma factors"/>
    <property type="match status" value="1"/>
</dbReference>
<evidence type="ECO:0000256" key="1">
    <source>
        <dbReference type="ARBA" id="ARBA00010641"/>
    </source>
</evidence>
<dbReference type="InterPro" id="IPR013325">
    <property type="entry name" value="RNA_pol_sigma_r2"/>
</dbReference>
<dbReference type="InterPro" id="IPR039425">
    <property type="entry name" value="RNA_pol_sigma-70-like"/>
</dbReference>
<dbReference type="PANTHER" id="PTHR43133:SF45">
    <property type="entry name" value="RNA POLYMERASE ECF-TYPE SIGMA FACTOR"/>
    <property type="match status" value="1"/>
</dbReference>